<dbReference type="AlphaFoldDB" id="A0AAW1BA68"/>
<dbReference type="GO" id="GO:0005654">
    <property type="term" value="C:nucleoplasm"/>
    <property type="evidence" value="ECO:0007669"/>
    <property type="project" value="TreeGrafter"/>
</dbReference>
<evidence type="ECO:0000313" key="2">
    <source>
        <dbReference type="EMBL" id="KAK9398857.1"/>
    </source>
</evidence>
<dbReference type="GO" id="GO:0007221">
    <property type="term" value="P:positive regulation of transcription of Notch receptor target"/>
    <property type="evidence" value="ECO:0007669"/>
    <property type="project" value="InterPro"/>
</dbReference>
<evidence type="ECO:0000256" key="1">
    <source>
        <dbReference type="SAM" id="MobiDB-lite"/>
    </source>
</evidence>
<dbReference type="GO" id="GO:0003713">
    <property type="term" value="F:transcription coactivator activity"/>
    <property type="evidence" value="ECO:0007669"/>
    <property type="project" value="InterPro"/>
</dbReference>
<feature type="region of interest" description="Disordered" evidence="1">
    <location>
        <begin position="1"/>
        <end position="20"/>
    </location>
</feature>
<evidence type="ECO:0000313" key="3">
    <source>
        <dbReference type="Proteomes" id="UP001474421"/>
    </source>
</evidence>
<gene>
    <name evidence="2" type="ORF">NXF25_013826</name>
</gene>
<sequence>MQSAVSSGPSNVGTNPGNANFLGNQPQAAIMKQMLIEQRAQLQMMEQQKQHFLLREQRQQHILAEQHLQQQSHLPRQHFQQQQRNPYPVQPVTQFPGSPQDIAAVRNQTALQSMRTSRMIPQNASMMSLAASQNTAAISATGGQTTSKFFPVSYEGHWALATASSQPLWLRDH</sequence>
<organism evidence="2 3">
    <name type="scientific">Crotalus adamanteus</name>
    <name type="common">Eastern diamondback rattlesnake</name>
    <dbReference type="NCBI Taxonomy" id="8729"/>
    <lineage>
        <taxon>Eukaryota</taxon>
        <taxon>Metazoa</taxon>
        <taxon>Chordata</taxon>
        <taxon>Craniata</taxon>
        <taxon>Vertebrata</taxon>
        <taxon>Euteleostomi</taxon>
        <taxon>Lepidosauria</taxon>
        <taxon>Squamata</taxon>
        <taxon>Bifurcata</taxon>
        <taxon>Unidentata</taxon>
        <taxon>Episquamata</taxon>
        <taxon>Toxicofera</taxon>
        <taxon>Serpentes</taxon>
        <taxon>Colubroidea</taxon>
        <taxon>Viperidae</taxon>
        <taxon>Crotalinae</taxon>
        <taxon>Crotalus</taxon>
    </lineage>
</organism>
<comment type="caution">
    <text evidence="2">The sequence shown here is derived from an EMBL/GenBank/DDBJ whole genome shotgun (WGS) entry which is preliminary data.</text>
</comment>
<dbReference type="InterPro" id="IPR046369">
    <property type="entry name" value="MAML1-3"/>
</dbReference>
<protein>
    <submittedName>
        <fullName evidence="2">Mastermind-like 3</fullName>
    </submittedName>
</protein>
<dbReference type="PANTHER" id="PTHR15692">
    <property type="entry name" value="MASTERMIND-LIKE"/>
    <property type="match status" value="1"/>
</dbReference>
<dbReference type="Proteomes" id="UP001474421">
    <property type="component" value="Unassembled WGS sequence"/>
</dbReference>
<keyword evidence="3" id="KW-1185">Reference proteome</keyword>
<proteinExistence type="predicted"/>
<name>A0AAW1BA68_CROAD</name>
<dbReference type="EMBL" id="JAOTOJ010000007">
    <property type="protein sequence ID" value="KAK9398857.1"/>
    <property type="molecule type" value="Genomic_DNA"/>
</dbReference>
<reference evidence="2 3" key="1">
    <citation type="journal article" date="2024" name="Proc. Natl. Acad. Sci. U.S.A.">
        <title>The genetic regulatory architecture and epigenomic basis for age-related changes in rattlesnake venom.</title>
        <authorList>
            <person name="Hogan M.P."/>
            <person name="Holding M.L."/>
            <person name="Nystrom G.S."/>
            <person name="Colston T.J."/>
            <person name="Bartlett D.A."/>
            <person name="Mason A.J."/>
            <person name="Ellsworth S.A."/>
            <person name="Rautsaw R.M."/>
            <person name="Lawrence K.C."/>
            <person name="Strickland J.L."/>
            <person name="He B."/>
            <person name="Fraser P."/>
            <person name="Margres M.J."/>
            <person name="Gilbert D.M."/>
            <person name="Gibbs H.L."/>
            <person name="Parkinson C.L."/>
            <person name="Rokyta D.R."/>
        </authorList>
    </citation>
    <scope>NUCLEOTIDE SEQUENCE [LARGE SCALE GENOMIC DNA]</scope>
    <source>
        <strain evidence="2">DRR0105</strain>
    </source>
</reference>
<dbReference type="PANTHER" id="PTHR15692:SF8">
    <property type="entry name" value="MASTERMIND-LIKE PROTEIN 3"/>
    <property type="match status" value="1"/>
</dbReference>
<accession>A0AAW1BA68</accession>